<feature type="region of interest" description="Disordered" evidence="1">
    <location>
        <begin position="1"/>
        <end position="74"/>
    </location>
</feature>
<evidence type="ECO:0000313" key="3">
    <source>
        <dbReference type="Proteomes" id="UP000287033"/>
    </source>
</evidence>
<evidence type="ECO:0000313" key="2">
    <source>
        <dbReference type="EMBL" id="GCC43436.1"/>
    </source>
</evidence>
<dbReference type="EMBL" id="BEZZ01109602">
    <property type="protein sequence ID" value="GCC43436.1"/>
    <property type="molecule type" value="Genomic_DNA"/>
</dbReference>
<dbReference type="AlphaFoldDB" id="A0A401TLE1"/>
<feature type="non-terminal residue" evidence="2">
    <location>
        <position position="74"/>
    </location>
</feature>
<keyword evidence="3" id="KW-1185">Reference proteome</keyword>
<proteinExistence type="predicted"/>
<comment type="caution">
    <text evidence="2">The sequence shown here is derived from an EMBL/GenBank/DDBJ whole genome shotgun (WGS) entry which is preliminary data.</text>
</comment>
<reference evidence="2 3" key="1">
    <citation type="journal article" date="2018" name="Nat. Ecol. Evol.">
        <title>Shark genomes provide insights into elasmobranch evolution and the origin of vertebrates.</title>
        <authorList>
            <person name="Hara Y"/>
            <person name="Yamaguchi K"/>
            <person name="Onimaru K"/>
            <person name="Kadota M"/>
            <person name="Koyanagi M"/>
            <person name="Keeley SD"/>
            <person name="Tatsumi K"/>
            <person name="Tanaka K"/>
            <person name="Motone F"/>
            <person name="Kageyama Y"/>
            <person name="Nozu R"/>
            <person name="Adachi N"/>
            <person name="Nishimura O"/>
            <person name="Nakagawa R"/>
            <person name="Tanegashima C"/>
            <person name="Kiyatake I"/>
            <person name="Matsumoto R"/>
            <person name="Murakumo K"/>
            <person name="Nishida K"/>
            <person name="Terakita A"/>
            <person name="Kuratani S"/>
            <person name="Sato K"/>
            <person name="Hyodo S Kuraku.S."/>
        </authorList>
    </citation>
    <scope>NUCLEOTIDE SEQUENCE [LARGE SCALE GENOMIC DNA]</scope>
</reference>
<organism evidence="2 3">
    <name type="scientific">Chiloscyllium punctatum</name>
    <name type="common">Brownbanded bambooshark</name>
    <name type="synonym">Hemiscyllium punctatum</name>
    <dbReference type="NCBI Taxonomy" id="137246"/>
    <lineage>
        <taxon>Eukaryota</taxon>
        <taxon>Metazoa</taxon>
        <taxon>Chordata</taxon>
        <taxon>Craniata</taxon>
        <taxon>Vertebrata</taxon>
        <taxon>Chondrichthyes</taxon>
        <taxon>Elasmobranchii</taxon>
        <taxon>Galeomorphii</taxon>
        <taxon>Galeoidea</taxon>
        <taxon>Orectolobiformes</taxon>
        <taxon>Hemiscylliidae</taxon>
        <taxon>Chiloscyllium</taxon>
    </lineage>
</organism>
<accession>A0A401TLE1</accession>
<sequence length="74" mass="7505">MGRGGVGNRGNASPRHGASEGLHQVHRGDGLDDVDNLGGRKGLEGRQRRGGQSGLREGRALPADAGVGAQVAPQ</sequence>
<evidence type="ECO:0000256" key="1">
    <source>
        <dbReference type="SAM" id="MobiDB-lite"/>
    </source>
</evidence>
<gene>
    <name evidence="2" type="ORF">chiPu_0027642</name>
</gene>
<name>A0A401TLE1_CHIPU</name>
<protein>
    <submittedName>
        <fullName evidence="2">Uncharacterized protein</fullName>
    </submittedName>
</protein>
<dbReference type="Proteomes" id="UP000287033">
    <property type="component" value="Unassembled WGS sequence"/>
</dbReference>